<evidence type="ECO:0000256" key="1">
    <source>
        <dbReference type="SAM" id="MobiDB-lite"/>
    </source>
</evidence>
<evidence type="ECO:0000313" key="2">
    <source>
        <dbReference type="EMBL" id="AFM24086.1"/>
    </source>
</evidence>
<dbReference type="HOGENOM" id="CLU_1872119_0_0_7"/>
<organism evidence="2 3">
    <name type="scientific">Desulfomonile tiedjei (strain ATCC 49306 / DSM 6799 / DCB-1)</name>
    <dbReference type="NCBI Taxonomy" id="706587"/>
    <lineage>
        <taxon>Bacteria</taxon>
        <taxon>Pseudomonadati</taxon>
        <taxon>Thermodesulfobacteriota</taxon>
        <taxon>Desulfomonilia</taxon>
        <taxon>Desulfomonilales</taxon>
        <taxon>Desulfomonilaceae</taxon>
        <taxon>Desulfomonile</taxon>
    </lineage>
</organism>
<dbReference type="Proteomes" id="UP000006055">
    <property type="component" value="Chromosome"/>
</dbReference>
<sequence length="136" mass="15381">MLEEADNMQSSRRTEGRRSAEEIRRDIDEKKEVITEAVNRLGQRIHEKVDWRGQVRKHPFLALGAAAGVGFLASGIFRRRANPLEQVAAAIHDLSTRNSGRSIIKMTLLGLATKAATEWINTRLEQHRSDTSRLTH</sequence>
<keyword evidence="3" id="KW-1185">Reference proteome</keyword>
<feature type="region of interest" description="Disordered" evidence="1">
    <location>
        <begin position="1"/>
        <end position="23"/>
    </location>
</feature>
<feature type="compositionally biased region" description="Basic and acidic residues" evidence="1">
    <location>
        <begin position="12"/>
        <end position="23"/>
    </location>
</feature>
<dbReference type="eggNOG" id="ENOG5033W90">
    <property type="taxonomic scope" value="Bacteria"/>
</dbReference>
<dbReference type="OrthoDB" id="5520974at2"/>
<dbReference type="EMBL" id="CP003360">
    <property type="protein sequence ID" value="AFM24086.1"/>
    <property type="molecule type" value="Genomic_DNA"/>
</dbReference>
<dbReference type="KEGG" id="dti:Desti_1374"/>
<name>I4C3E5_DESTA</name>
<evidence type="ECO:0008006" key="4">
    <source>
        <dbReference type="Google" id="ProtNLM"/>
    </source>
</evidence>
<dbReference type="STRING" id="706587.Desti_1374"/>
<protein>
    <recommendedName>
        <fullName evidence="4">DUF3618 domain-containing protein</fullName>
    </recommendedName>
</protein>
<evidence type="ECO:0000313" key="3">
    <source>
        <dbReference type="Proteomes" id="UP000006055"/>
    </source>
</evidence>
<proteinExistence type="predicted"/>
<dbReference type="RefSeq" id="WP_014809236.1">
    <property type="nucleotide sequence ID" value="NC_018025.1"/>
</dbReference>
<dbReference type="AlphaFoldDB" id="I4C3E5"/>
<accession>I4C3E5</accession>
<reference evidence="3" key="1">
    <citation type="submission" date="2012-06" db="EMBL/GenBank/DDBJ databases">
        <title>Complete sequence of chromosome of Desulfomonile tiedjei DSM 6799.</title>
        <authorList>
            <person name="Lucas S."/>
            <person name="Copeland A."/>
            <person name="Lapidus A."/>
            <person name="Glavina del Rio T."/>
            <person name="Dalin E."/>
            <person name="Tice H."/>
            <person name="Bruce D."/>
            <person name="Goodwin L."/>
            <person name="Pitluck S."/>
            <person name="Peters L."/>
            <person name="Ovchinnikova G."/>
            <person name="Zeytun A."/>
            <person name="Lu M."/>
            <person name="Kyrpides N."/>
            <person name="Mavromatis K."/>
            <person name="Ivanova N."/>
            <person name="Brettin T."/>
            <person name="Detter J.C."/>
            <person name="Han C."/>
            <person name="Larimer F."/>
            <person name="Land M."/>
            <person name="Hauser L."/>
            <person name="Markowitz V."/>
            <person name="Cheng J.-F."/>
            <person name="Hugenholtz P."/>
            <person name="Woyke T."/>
            <person name="Wu D."/>
            <person name="Spring S."/>
            <person name="Schroeder M."/>
            <person name="Brambilla E."/>
            <person name="Klenk H.-P."/>
            <person name="Eisen J.A."/>
        </authorList>
    </citation>
    <scope>NUCLEOTIDE SEQUENCE [LARGE SCALE GENOMIC DNA]</scope>
    <source>
        <strain evidence="3">ATCC 49306 / DSM 6799 / DCB-1</strain>
    </source>
</reference>
<gene>
    <name evidence="2" type="ordered locus">Desti_1374</name>
</gene>